<comment type="caution">
    <text evidence="4">The sequence shown here is derived from an EMBL/GenBank/DDBJ whole genome shotgun (WGS) entry which is preliminary data.</text>
</comment>
<feature type="region of interest" description="Disordered" evidence="2">
    <location>
        <begin position="757"/>
        <end position="806"/>
    </location>
</feature>
<feature type="compositionally biased region" description="Polar residues" evidence="2">
    <location>
        <begin position="399"/>
        <end position="408"/>
    </location>
</feature>
<gene>
    <name evidence="4" type="ORF">PsYK624_113810</name>
</gene>
<accession>A0A9P3LHD3</accession>
<dbReference type="InterPro" id="IPR005061">
    <property type="entry name" value="Ist1"/>
</dbReference>
<evidence type="ECO:0000256" key="1">
    <source>
        <dbReference type="ARBA" id="ARBA00005536"/>
    </source>
</evidence>
<proteinExistence type="inferred from homology"/>
<dbReference type="Proteomes" id="UP000703269">
    <property type="component" value="Unassembled WGS sequence"/>
</dbReference>
<dbReference type="Gene3D" id="1.20.1260.60">
    <property type="entry name" value="Vacuolar protein sorting-associated protein Ist1"/>
    <property type="match status" value="1"/>
</dbReference>
<feature type="compositionally biased region" description="Polar residues" evidence="2">
    <location>
        <begin position="1052"/>
        <end position="1063"/>
    </location>
</feature>
<dbReference type="SUPFAM" id="SSF47923">
    <property type="entry name" value="Ypt/Rab-GAP domain of gyp1p"/>
    <property type="match status" value="2"/>
</dbReference>
<dbReference type="GO" id="GO:0015031">
    <property type="term" value="P:protein transport"/>
    <property type="evidence" value="ECO:0007669"/>
    <property type="project" value="InterPro"/>
</dbReference>
<dbReference type="OrthoDB" id="29853at2759"/>
<evidence type="ECO:0000259" key="3">
    <source>
        <dbReference type="PROSITE" id="PS50086"/>
    </source>
</evidence>
<feature type="compositionally biased region" description="Basic and acidic residues" evidence="2">
    <location>
        <begin position="1241"/>
        <end position="1251"/>
    </location>
</feature>
<organism evidence="4 5">
    <name type="scientific">Phanerochaete sordida</name>
    <dbReference type="NCBI Taxonomy" id="48140"/>
    <lineage>
        <taxon>Eukaryota</taxon>
        <taxon>Fungi</taxon>
        <taxon>Dikarya</taxon>
        <taxon>Basidiomycota</taxon>
        <taxon>Agaricomycotina</taxon>
        <taxon>Agaricomycetes</taxon>
        <taxon>Polyporales</taxon>
        <taxon>Phanerochaetaceae</taxon>
        <taxon>Phanerochaete</taxon>
    </lineage>
</organism>
<feature type="compositionally biased region" description="Basic and acidic residues" evidence="2">
    <location>
        <begin position="1261"/>
        <end position="1274"/>
    </location>
</feature>
<feature type="compositionally biased region" description="Basic and acidic residues" evidence="2">
    <location>
        <begin position="1112"/>
        <end position="1126"/>
    </location>
</feature>
<feature type="region of interest" description="Disordered" evidence="2">
    <location>
        <begin position="941"/>
        <end position="1283"/>
    </location>
</feature>
<feature type="compositionally biased region" description="Basic and acidic residues" evidence="2">
    <location>
        <begin position="1076"/>
        <end position="1091"/>
    </location>
</feature>
<dbReference type="Gene3D" id="1.10.472.80">
    <property type="entry name" value="Ypt/Rab-GAP domain of gyp1p, domain 3"/>
    <property type="match status" value="1"/>
</dbReference>
<dbReference type="InterPro" id="IPR042277">
    <property type="entry name" value="IST1-like"/>
</dbReference>
<feature type="compositionally biased region" description="Polar residues" evidence="2">
    <location>
        <begin position="967"/>
        <end position="987"/>
    </location>
</feature>
<protein>
    <submittedName>
        <fullName evidence="4">IST1 family protein</fullName>
    </submittedName>
</protein>
<dbReference type="EMBL" id="BPQB01000046">
    <property type="protein sequence ID" value="GJE95200.1"/>
    <property type="molecule type" value="Genomic_DNA"/>
</dbReference>
<evidence type="ECO:0000313" key="4">
    <source>
        <dbReference type="EMBL" id="GJE95200.1"/>
    </source>
</evidence>
<dbReference type="Pfam" id="PF00566">
    <property type="entry name" value="RabGAP-TBC"/>
    <property type="match status" value="1"/>
</dbReference>
<feature type="compositionally biased region" description="Low complexity" evidence="2">
    <location>
        <begin position="859"/>
        <end position="872"/>
    </location>
</feature>
<feature type="region of interest" description="Disordered" evidence="2">
    <location>
        <begin position="333"/>
        <end position="381"/>
    </location>
</feature>
<keyword evidence="5" id="KW-1185">Reference proteome</keyword>
<evidence type="ECO:0000256" key="2">
    <source>
        <dbReference type="SAM" id="MobiDB-lite"/>
    </source>
</evidence>
<feature type="region of interest" description="Disordered" evidence="2">
    <location>
        <begin position="844"/>
        <end position="912"/>
    </location>
</feature>
<dbReference type="Pfam" id="PF03398">
    <property type="entry name" value="Ist1"/>
    <property type="match status" value="1"/>
</dbReference>
<dbReference type="InterPro" id="IPR000195">
    <property type="entry name" value="Rab-GAP-TBC_dom"/>
</dbReference>
<evidence type="ECO:0000313" key="5">
    <source>
        <dbReference type="Proteomes" id="UP000703269"/>
    </source>
</evidence>
<comment type="similarity">
    <text evidence="1">Belongs to the IST1 family.</text>
</comment>
<dbReference type="InterPro" id="IPR035969">
    <property type="entry name" value="Rab-GAP_TBC_sf"/>
</dbReference>
<name>A0A9P3LHD3_9APHY</name>
<reference evidence="4 5" key="1">
    <citation type="submission" date="2021-08" db="EMBL/GenBank/DDBJ databases">
        <title>Draft Genome Sequence of Phanerochaete sordida strain YK-624.</title>
        <authorList>
            <person name="Mori T."/>
            <person name="Dohra H."/>
            <person name="Suzuki T."/>
            <person name="Kawagishi H."/>
            <person name="Hirai H."/>
        </authorList>
    </citation>
    <scope>NUCLEOTIDE SEQUENCE [LARGE SCALE GENOMIC DNA]</scope>
    <source>
        <strain evidence="4 5">YK-624</strain>
    </source>
</reference>
<feature type="compositionally biased region" description="Basic and acidic residues" evidence="2">
    <location>
        <begin position="890"/>
        <end position="907"/>
    </location>
</feature>
<dbReference type="PROSITE" id="PS50086">
    <property type="entry name" value="TBC_RABGAP"/>
    <property type="match status" value="1"/>
</dbReference>
<feature type="compositionally biased region" description="Basic and acidic residues" evidence="2">
    <location>
        <begin position="1193"/>
        <end position="1202"/>
    </location>
</feature>
<feature type="compositionally biased region" description="Acidic residues" evidence="2">
    <location>
        <begin position="709"/>
        <end position="727"/>
    </location>
</feature>
<feature type="compositionally biased region" description="Polar residues" evidence="2">
    <location>
        <begin position="844"/>
        <end position="858"/>
    </location>
</feature>
<feature type="domain" description="Rab-GAP TBC" evidence="3">
    <location>
        <begin position="213"/>
        <end position="563"/>
    </location>
</feature>
<feature type="region of interest" description="Disordered" evidence="2">
    <location>
        <begin position="689"/>
        <end position="736"/>
    </location>
</feature>
<dbReference type="PANTHER" id="PTHR12161">
    <property type="entry name" value="IST1 FAMILY MEMBER"/>
    <property type="match status" value="1"/>
</dbReference>
<feature type="compositionally biased region" description="Low complexity" evidence="2">
    <location>
        <begin position="689"/>
        <end position="703"/>
    </location>
</feature>
<dbReference type="PANTHER" id="PTHR12161:SF5">
    <property type="entry name" value="IST1 HOMOLOG"/>
    <property type="match status" value="1"/>
</dbReference>
<feature type="compositionally biased region" description="Low complexity" evidence="2">
    <location>
        <begin position="1006"/>
        <end position="1021"/>
    </location>
</feature>
<feature type="region of interest" description="Disordered" evidence="2">
    <location>
        <begin position="393"/>
        <end position="414"/>
    </location>
</feature>
<sequence>MTSWDSNRVKNQLRLTAQRLGQLQDKLDSQGQITRRDIAILLGQGNVALARAKAQKCIHDDIYSDLLQTLEMHVGIILEQVDALERSATPSPVVAEAASSIIYAAPHVESRDLQVVRDLLVQRLGPDFTRSAVGNRDNYVATRVVRDLSSQPPSASMLDHFLRSVAKANGIHWKPDLETHQKVDTISGMLDATSIPSIDIHQLQSLCSHGLPEYPPWLRPKIWRLLLGTLPPQKARWEGDASKQRDNYYDLVRQLLEPYTSLPPPTNPLSPLDSSLAEVQKELSRVPRALFANLGEEPEDLDQSPLSDSAVENIKIACAKALDTRLQLIRDATKSGVSTPTEEPPEIQIDSTPEIRLEGIQEQDIDEHSSRGTEDLDDSGSEAYLDAASIGTPEISLSAPDSPTSAHSAAQRKTLVKSRPYSATGAHPKHETALIRLLYIHFSLNPAHRAPQTASLLVPLYSALVQEVIPEDAAHIEADTFWLFETFVSEFSDLDEPESAEVWLKKLGERLNWADAELAEDLQTKGLDPSSPHFTYRWLTTLLTHTLPLPAVLMTWDALFAQPSRERSSNPKLEYLLDICASMLICARGPLFRLGRRPGKPLNLWGESSSLIMSELLSDRELEEAFIQGMAFLQNYPLENVGGIERVLQLAFDLAAQREKESQASITQVTAAGLGARLRNTVWRSTAAPAPVAAKTPAPAAVAQLPVTADDDSTDSDSDSSEDEDDGAQTIPVVNVANQSSLTSRLSTAVWKGITNQSAMEAPPTPTTPSPSFMPSSVLSPKVDASKQLPPEPRSPPADGSAQPSITSNIWGYAEKLRDSNAAATFSKVSTNWRVKAMDAWSKRSSVGSTPHTAPLQASSSTLSPSWVPSSPATRADSDIRRSSLPPMGKFDDYEPPERPKFFRPPRDSMIIDPRRDSMASLASPTNSEMSAHSEGDLDLRRSSMMGRTPSPRSATTRSGGPKPLILNSTSLITHSRSPTMTTSSMDSHFADQVRATRPTISHRTSQSSLSSLSPSDQLASGRMRTPEGESRVVPIGRARSPAAFAKERRQGSLSSATSSPIGTTRRLPSDYATEVPERKSSGWRNADFRDSTGSAASVVSPPAPASPPKQTDSDEARVVPTEHQRGSVVLSEFGELERPVPPDATPKISRKTNSSLSRLQLEESSDSSPVTQLPSRASRVKSKRLPPRLAGRQREASKDGTARATSPNTLVAALADDGDATTPKASDFEVGGSPSKTRKNSGESRMRKTSADGVARTRKVSNEGKPRRVRDSAAVEGDDEGYDEFLSAYSESEDGGVAR</sequence>